<sequence length="60" mass="6644">MADSAEITFVLGLFVFLGLLLTLTARVQGRGSIDSMDMSIKIGQWNALVLLDRFRACRVL</sequence>
<evidence type="ECO:0000313" key="2">
    <source>
        <dbReference type="Proteomes" id="UP000002668"/>
    </source>
</evidence>
<proteinExistence type="predicted"/>
<dbReference type="Proteomes" id="UP000002668">
    <property type="component" value="Genome"/>
</dbReference>
<dbReference type="HOGENOM" id="CLU_2942208_0_0_1"/>
<accession>E5A9R1</accession>
<evidence type="ECO:0000313" key="1">
    <source>
        <dbReference type="EMBL" id="CBY00402.1"/>
    </source>
</evidence>
<protein>
    <submittedName>
        <fullName evidence="1">Predicted protein</fullName>
    </submittedName>
</protein>
<gene>
    <name evidence="1" type="ORF">LEMA_uP015320.1</name>
</gene>
<organism evidence="2">
    <name type="scientific">Leptosphaeria maculans (strain JN3 / isolate v23.1.3 / race Av1-4-5-6-7-8)</name>
    <name type="common">Blackleg fungus</name>
    <name type="synonym">Phoma lingam</name>
    <dbReference type="NCBI Taxonomy" id="985895"/>
    <lineage>
        <taxon>Eukaryota</taxon>
        <taxon>Fungi</taxon>
        <taxon>Dikarya</taxon>
        <taxon>Ascomycota</taxon>
        <taxon>Pezizomycotina</taxon>
        <taxon>Dothideomycetes</taxon>
        <taxon>Pleosporomycetidae</taxon>
        <taxon>Pleosporales</taxon>
        <taxon>Pleosporineae</taxon>
        <taxon>Leptosphaeriaceae</taxon>
        <taxon>Plenodomus</taxon>
        <taxon>Plenodomus lingam/Leptosphaeria maculans species complex</taxon>
    </lineage>
</organism>
<dbReference type="EMBL" id="FP929138">
    <property type="protein sequence ID" value="CBY00402.1"/>
    <property type="molecule type" value="Genomic_DNA"/>
</dbReference>
<reference evidence="2" key="1">
    <citation type="journal article" date="2011" name="Nat. Commun.">
        <title>Effector diversification within compartments of the Leptosphaeria maculans genome affected by Repeat-Induced Point mutations.</title>
        <authorList>
            <person name="Rouxel T."/>
            <person name="Grandaubert J."/>
            <person name="Hane J.K."/>
            <person name="Hoede C."/>
            <person name="van de Wouw A.P."/>
            <person name="Couloux A."/>
            <person name="Dominguez V."/>
            <person name="Anthouard V."/>
            <person name="Bally P."/>
            <person name="Bourras S."/>
            <person name="Cozijnsen A.J."/>
            <person name="Ciuffetti L.M."/>
            <person name="Degrave A."/>
            <person name="Dilmaghani A."/>
            <person name="Duret L."/>
            <person name="Fudal I."/>
            <person name="Goodwin S.B."/>
            <person name="Gout L."/>
            <person name="Glaser N."/>
            <person name="Linglin J."/>
            <person name="Kema G.H.J."/>
            <person name="Lapalu N."/>
            <person name="Lawrence C.B."/>
            <person name="May K."/>
            <person name="Meyer M."/>
            <person name="Ollivier B."/>
            <person name="Poulain J."/>
            <person name="Schoch C.L."/>
            <person name="Simon A."/>
            <person name="Spatafora J.W."/>
            <person name="Stachowiak A."/>
            <person name="Turgeon B.G."/>
            <person name="Tyler B.M."/>
            <person name="Vincent D."/>
            <person name="Weissenbach J."/>
            <person name="Amselem J."/>
            <person name="Quesneville H."/>
            <person name="Oliver R.P."/>
            <person name="Wincker P."/>
            <person name="Balesdent M.-H."/>
            <person name="Howlett B.J."/>
        </authorList>
    </citation>
    <scope>NUCLEOTIDE SEQUENCE [LARGE SCALE GENOMIC DNA]</scope>
    <source>
        <strain evidence="2">JN3 / isolate v23.1.3 / race Av1-4-5-6-7-8</strain>
    </source>
</reference>
<dbReference type="AlphaFoldDB" id="E5A9R1"/>
<dbReference type="InParanoid" id="E5A9R1"/>
<name>E5A9R1_LEPMJ</name>
<dbReference type="VEuPathDB" id="FungiDB:LEMA_uP015320.1"/>
<keyword evidence="2" id="KW-1185">Reference proteome</keyword>